<gene>
    <name evidence="3" type="ORF">SK128_000021</name>
</gene>
<dbReference type="EMBL" id="JAXCGZ010001956">
    <property type="protein sequence ID" value="KAK7084879.1"/>
    <property type="molecule type" value="Genomic_DNA"/>
</dbReference>
<protein>
    <submittedName>
        <fullName evidence="3">Uncharacterized protein</fullName>
    </submittedName>
</protein>
<evidence type="ECO:0000256" key="2">
    <source>
        <dbReference type="SAM" id="Phobius"/>
    </source>
</evidence>
<dbReference type="Proteomes" id="UP001381693">
    <property type="component" value="Unassembled WGS sequence"/>
</dbReference>
<keyword evidence="2" id="KW-0472">Membrane</keyword>
<feature type="transmembrane region" description="Helical" evidence="2">
    <location>
        <begin position="7"/>
        <end position="28"/>
    </location>
</feature>
<keyword evidence="2" id="KW-0812">Transmembrane</keyword>
<feature type="compositionally biased region" description="Basic residues" evidence="1">
    <location>
        <begin position="95"/>
        <end position="122"/>
    </location>
</feature>
<comment type="caution">
    <text evidence="3">The sequence shown here is derived from an EMBL/GenBank/DDBJ whole genome shotgun (WGS) entry which is preliminary data.</text>
</comment>
<sequence length="179" mass="20496">MKFSGRALELNCAFLLVVVLLIALQIFLQNAQKKLREGVVNEKGGDLLSINERNDVQDILGDYVQTDKEQNVDTISDLLTEENLAAPLVPNIRKSFPKRKAPYLRRGKKNKKKKQNRAKKNNGQKSKPFKEDTKPGAGFKKGKHPNMFKQETKFGKQRQHKEKMNSFSGNNNKKYSKNH</sequence>
<keyword evidence="2" id="KW-1133">Transmembrane helix</keyword>
<reference evidence="3 4" key="1">
    <citation type="submission" date="2023-11" db="EMBL/GenBank/DDBJ databases">
        <title>Halocaridina rubra genome assembly.</title>
        <authorList>
            <person name="Smith C."/>
        </authorList>
    </citation>
    <scope>NUCLEOTIDE SEQUENCE [LARGE SCALE GENOMIC DNA]</scope>
    <source>
        <strain evidence="3">EP-1</strain>
        <tissue evidence="3">Whole</tissue>
    </source>
</reference>
<evidence type="ECO:0000313" key="4">
    <source>
        <dbReference type="Proteomes" id="UP001381693"/>
    </source>
</evidence>
<evidence type="ECO:0000256" key="1">
    <source>
        <dbReference type="SAM" id="MobiDB-lite"/>
    </source>
</evidence>
<organism evidence="3 4">
    <name type="scientific">Halocaridina rubra</name>
    <name type="common">Hawaiian red shrimp</name>
    <dbReference type="NCBI Taxonomy" id="373956"/>
    <lineage>
        <taxon>Eukaryota</taxon>
        <taxon>Metazoa</taxon>
        <taxon>Ecdysozoa</taxon>
        <taxon>Arthropoda</taxon>
        <taxon>Crustacea</taxon>
        <taxon>Multicrustacea</taxon>
        <taxon>Malacostraca</taxon>
        <taxon>Eumalacostraca</taxon>
        <taxon>Eucarida</taxon>
        <taxon>Decapoda</taxon>
        <taxon>Pleocyemata</taxon>
        <taxon>Caridea</taxon>
        <taxon>Atyoidea</taxon>
        <taxon>Atyidae</taxon>
        <taxon>Halocaridina</taxon>
    </lineage>
</organism>
<evidence type="ECO:0000313" key="3">
    <source>
        <dbReference type="EMBL" id="KAK7084879.1"/>
    </source>
</evidence>
<name>A0AAN9AE02_HALRR</name>
<dbReference type="AlphaFoldDB" id="A0AAN9AE02"/>
<keyword evidence="4" id="KW-1185">Reference proteome</keyword>
<feature type="region of interest" description="Disordered" evidence="1">
    <location>
        <begin position="90"/>
        <end position="179"/>
    </location>
</feature>
<accession>A0AAN9AE02</accession>
<proteinExistence type="predicted"/>